<dbReference type="Gene3D" id="3.90.1720.10">
    <property type="entry name" value="endopeptidase domain like (from Nostoc punctiforme)"/>
    <property type="match status" value="1"/>
</dbReference>
<sequence length="163" mass="18023">MLTADALLKVAKSQLGVKENRAGGGTRFHRWYMSSPRAAQTVARDGGSIRAYRNAPWCAMFVSWVGEKAGLRASMGADAYTVTWARWFKRHERWGRKAERGAVVFFSWNGGRIGSIDHVGLVKKDNGNGTITTIEGNTGDGRVEQRVRPKSQVVGYGYPEFQG</sequence>
<protein>
    <submittedName>
        <fullName evidence="2">CHAP domain-containing protein</fullName>
    </submittedName>
</protein>
<name>A0A7Y6IP26_9ACTN</name>
<dbReference type="Proteomes" id="UP000546126">
    <property type="component" value="Unassembled WGS sequence"/>
</dbReference>
<organism evidence="2 3">
    <name type="scientific">Nonomuraea rhodomycinica</name>
    <dbReference type="NCBI Taxonomy" id="1712872"/>
    <lineage>
        <taxon>Bacteria</taxon>
        <taxon>Bacillati</taxon>
        <taxon>Actinomycetota</taxon>
        <taxon>Actinomycetes</taxon>
        <taxon>Streptosporangiales</taxon>
        <taxon>Streptosporangiaceae</taxon>
        <taxon>Nonomuraea</taxon>
    </lineage>
</organism>
<dbReference type="InterPro" id="IPR038765">
    <property type="entry name" value="Papain-like_cys_pep_sf"/>
</dbReference>
<reference evidence="2 3" key="1">
    <citation type="submission" date="2020-06" db="EMBL/GenBank/DDBJ databases">
        <authorList>
            <person name="Chanama M."/>
        </authorList>
    </citation>
    <scope>NUCLEOTIDE SEQUENCE [LARGE SCALE GENOMIC DNA]</scope>
    <source>
        <strain evidence="2 3">TBRC6557</strain>
    </source>
</reference>
<dbReference type="EMBL" id="JABWGO010000002">
    <property type="protein sequence ID" value="NUW41288.1"/>
    <property type="molecule type" value="Genomic_DNA"/>
</dbReference>
<comment type="caution">
    <text evidence="2">The sequence shown here is derived from an EMBL/GenBank/DDBJ whole genome shotgun (WGS) entry which is preliminary data.</text>
</comment>
<gene>
    <name evidence="2" type="ORF">HT134_14230</name>
</gene>
<accession>A0A7Y6IP26</accession>
<feature type="domain" description="Peptidase C51" evidence="1">
    <location>
        <begin position="53"/>
        <end position="137"/>
    </location>
</feature>
<keyword evidence="3" id="KW-1185">Reference proteome</keyword>
<dbReference type="AlphaFoldDB" id="A0A7Y6IP26"/>
<evidence type="ECO:0000313" key="2">
    <source>
        <dbReference type="EMBL" id="NUW41288.1"/>
    </source>
</evidence>
<proteinExistence type="predicted"/>
<evidence type="ECO:0000259" key="1">
    <source>
        <dbReference type="Pfam" id="PF05257"/>
    </source>
</evidence>
<dbReference type="SUPFAM" id="SSF54001">
    <property type="entry name" value="Cysteine proteinases"/>
    <property type="match status" value="1"/>
</dbReference>
<evidence type="ECO:0000313" key="3">
    <source>
        <dbReference type="Proteomes" id="UP000546126"/>
    </source>
</evidence>
<dbReference type="InterPro" id="IPR007921">
    <property type="entry name" value="CHAP_dom"/>
</dbReference>
<dbReference type="Pfam" id="PF05257">
    <property type="entry name" value="CHAP"/>
    <property type="match status" value="1"/>
</dbReference>